<dbReference type="SUPFAM" id="SSF57850">
    <property type="entry name" value="RING/U-box"/>
    <property type="match status" value="1"/>
</dbReference>
<dbReference type="GeneTree" id="ENSGT00940000157113"/>
<dbReference type="FunFam" id="3.30.40.10:FF:000069">
    <property type="entry name" value="E3 ubiquitin-protein ligase RNF115"/>
    <property type="match status" value="1"/>
</dbReference>
<keyword evidence="7" id="KW-0833">Ubl conjugation pathway</keyword>
<evidence type="ECO:0000313" key="12">
    <source>
        <dbReference type="Ensembl" id="ENSEBUP00000026676.1"/>
    </source>
</evidence>
<dbReference type="InterPro" id="IPR013083">
    <property type="entry name" value="Znf_RING/FYVE/PHD"/>
</dbReference>
<evidence type="ECO:0000256" key="8">
    <source>
        <dbReference type="ARBA" id="ARBA00022833"/>
    </source>
</evidence>
<evidence type="ECO:0000313" key="13">
    <source>
        <dbReference type="Proteomes" id="UP000694388"/>
    </source>
</evidence>
<evidence type="ECO:0000256" key="5">
    <source>
        <dbReference type="ARBA" id="ARBA00022723"/>
    </source>
</evidence>
<evidence type="ECO:0000256" key="9">
    <source>
        <dbReference type="PROSITE-ProRule" id="PRU00175"/>
    </source>
</evidence>
<protein>
    <recommendedName>
        <fullName evidence="3">RING-type E3 ubiquitin transferase</fullName>
        <ecNumber evidence="3">2.3.2.27</ecNumber>
    </recommendedName>
</protein>
<keyword evidence="6 9" id="KW-0863">Zinc-finger</keyword>
<evidence type="ECO:0000256" key="4">
    <source>
        <dbReference type="ARBA" id="ARBA00022679"/>
    </source>
</evidence>
<dbReference type="OMA" id="DERSADN"/>
<keyword evidence="13" id="KW-1185">Reference proteome</keyword>
<keyword evidence="4" id="KW-0808">Transferase</keyword>
<dbReference type="GO" id="GO:0000209">
    <property type="term" value="P:protein polyubiquitination"/>
    <property type="evidence" value="ECO:0007669"/>
    <property type="project" value="UniProtKB-ARBA"/>
</dbReference>
<comment type="catalytic activity">
    <reaction evidence="1">
        <text>S-ubiquitinyl-[E2 ubiquitin-conjugating enzyme]-L-cysteine + [acceptor protein]-L-lysine = [E2 ubiquitin-conjugating enzyme]-L-cysteine + N(6)-ubiquitinyl-[acceptor protein]-L-lysine.</text>
        <dbReference type="EC" id="2.3.2.27"/>
    </reaction>
</comment>
<feature type="domain" description="RING-type" evidence="11">
    <location>
        <begin position="224"/>
        <end position="265"/>
    </location>
</feature>
<proteinExistence type="predicted"/>
<dbReference type="GO" id="GO:0005737">
    <property type="term" value="C:cytoplasm"/>
    <property type="evidence" value="ECO:0007669"/>
    <property type="project" value="TreeGrafter"/>
</dbReference>
<dbReference type="Pfam" id="PF13639">
    <property type="entry name" value="zf-RING_2"/>
    <property type="match status" value="1"/>
</dbReference>
<dbReference type="InterPro" id="IPR001841">
    <property type="entry name" value="Znf_RING"/>
</dbReference>
<dbReference type="Proteomes" id="UP000694388">
    <property type="component" value="Unplaced"/>
</dbReference>
<evidence type="ECO:0000256" key="10">
    <source>
        <dbReference type="SAM" id="MobiDB-lite"/>
    </source>
</evidence>
<dbReference type="Ensembl" id="ENSEBUT00000027252.1">
    <property type="protein sequence ID" value="ENSEBUP00000026676.1"/>
    <property type="gene ID" value="ENSEBUG00000016428.1"/>
</dbReference>
<feature type="region of interest" description="Disordered" evidence="10">
    <location>
        <begin position="111"/>
        <end position="132"/>
    </location>
</feature>
<evidence type="ECO:0000256" key="7">
    <source>
        <dbReference type="ARBA" id="ARBA00022786"/>
    </source>
</evidence>
<name>A0A8C4RA97_EPTBU</name>
<evidence type="ECO:0000259" key="11">
    <source>
        <dbReference type="PROSITE" id="PS50089"/>
    </source>
</evidence>
<feature type="compositionally biased region" description="Polar residues" evidence="10">
    <location>
        <begin position="112"/>
        <end position="132"/>
    </location>
</feature>
<accession>A0A8C4RA97</accession>
<evidence type="ECO:0000256" key="6">
    <source>
        <dbReference type="ARBA" id="ARBA00022771"/>
    </source>
</evidence>
<dbReference type="Pfam" id="PF14369">
    <property type="entry name" value="Zn_ribbon_19"/>
    <property type="match status" value="1"/>
</dbReference>
<evidence type="ECO:0000256" key="2">
    <source>
        <dbReference type="ARBA" id="ARBA00004906"/>
    </source>
</evidence>
<keyword evidence="5" id="KW-0479">Metal-binding</keyword>
<comment type="pathway">
    <text evidence="2">Protein modification; protein ubiquitination.</text>
</comment>
<dbReference type="PROSITE" id="PS50089">
    <property type="entry name" value="ZF_RING_2"/>
    <property type="match status" value="1"/>
</dbReference>
<dbReference type="SMART" id="SM00184">
    <property type="entry name" value="RING"/>
    <property type="match status" value="1"/>
</dbReference>
<dbReference type="InterPro" id="IPR039525">
    <property type="entry name" value="RNF126-like_zinc-ribbon"/>
</dbReference>
<reference evidence="12" key="2">
    <citation type="submission" date="2025-09" db="UniProtKB">
        <authorList>
            <consortium name="Ensembl"/>
        </authorList>
    </citation>
    <scope>IDENTIFICATION</scope>
</reference>
<organism evidence="12 13">
    <name type="scientific">Eptatretus burgeri</name>
    <name type="common">Inshore hagfish</name>
    <dbReference type="NCBI Taxonomy" id="7764"/>
    <lineage>
        <taxon>Eukaryota</taxon>
        <taxon>Metazoa</taxon>
        <taxon>Chordata</taxon>
        <taxon>Craniata</taxon>
        <taxon>Vertebrata</taxon>
        <taxon>Cyclostomata</taxon>
        <taxon>Myxini</taxon>
        <taxon>Myxiniformes</taxon>
        <taxon>Myxinidae</taxon>
        <taxon>Eptatretinae</taxon>
        <taxon>Eptatretus</taxon>
    </lineage>
</organism>
<sequence length="287" mass="32180">MAEALALQQRYYCHRCTREVLPELPEYTCPTCQSGFIEQLPATQSEFIRQTRSGGANLLDEVLQTVFPHGLRSGHRASTPVATFPSTSEELRHSWSWEQDGEDGIAEIQGSEVRSSTDSDNSVASETWNSTSPSVDFEADLDSVVNELLGLMGGHDVFQHFVPWEFLHSDPRNYVWSSNGIDRIITQMLGQMENTGPPPANDSRIAELPPICITKEHVDSHLECSICKEDFVCNEVVKQLPCLHLYHSSCIVTWLKLHDTCPVCRTSLDGESTDRQETQQSRNPSLD</sequence>
<dbReference type="Gene3D" id="3.30.40.10">
    <property type="entry name" value="Zinc/RING finger domain, C3HC4 (zinc finger)"/>
    <property type="match status" value="1"/>
</dbReference>
<dbReference type="EC" id="2.3.2.27" evidence="3"/>
<evidence type="ECO:0000256" key="3">
    <source>
        <dbReference type="ARBA" id="ARBA00012483"/>
    </source>
</evidence>
<dbReference type="PANTHER" id="PTHR15710">
    <property type="entry name" value="E3 UBIQUITIN-PROTEIN LIGASE PRAJA"/>
    <property type="match status" value="1"/>
</dbReference>
<dbReference type="GO" id="GO:0008270">
    <property type="term" value="F:zinc ion binding"/>
    <property type="evidence" value="ECO:0007669"/>
    <property type="project" value="UniProtKB-KW"/>
</dbReference>
<keyword evidence="8" id="KW-0862">Zinc</keyword>
<dbReference type="AlphaFoldDB" id="A0A8C4RA97"/>
<reference evidence="12" key="1">
    <citation type="submission" date="2025-08" db="UniProtKB">
        <authorList>
            <consortium name="Ensembl"/>
        </authorList>
    </citation>
    <scope>IDENTIFICATION</scope>
</reference>
<dbReference type="GO" id="GO:0061630">
    <property type="term" value="F:ubiquitin protein ligase activity"/>
    <property type="evidence" value="ECO:0007669"/>
    <property type="project" value="UniProtKB-EC"/>
</dbReference>
<dbReference type="PANTHER" id="PTHR15710:SF243">
    <property type="entry name" value="E3 UBIQUITIN-PROTEIN LIGASE PRAJA-2 ISOFORM X1"/>
    <property type="match status" value="1"/>
</dbReference>
<evidence type="ECO:0000256" key="1">
    <source>
        <dbReference type="ARBA" id="ARBA00000900"/>
    </source>
</evidence>